<dbReference type="CDD" id="cd00118">
    <property type="entry name" value="LysM"/>
    <property type="match status" value="1"/>
</dbReference>
<dbReference type="PANTHER" id="PTHR37423:SF2">
    <property type="entry name" value="MEMBRANE-BOUND LYTIC MUREIN TRANSGLYCOSYLASE C"/>
    <property type="match status" value="1"/>
</dbReference>
<evidence type="ECO:0000313" key="2">
    <source>
        <dbReference type="EMBL" id="VAW38627.1"/>
    </source>
</evidence>
<proteinExistence type="predicted"/>
<name>A0A3B0VJV8_9ZZZZ</name>
<protein>
    <submittedName>
        <fullName evidence="2">Membrane-bound lytic murein transglycosylase D</fullName>
    </submittedName>
</protein>
<reference evidence="2" key="1">
    <citation type="submission" date="2018-06" db="EMBL/GenBank/DDBJ databases">
        <authorList>
            <person name="Zhirakovskaya E."/>
        </authorList>
    </citation>
    <scope>NUCLEOTIDE SEQUENCE</scope>
</reference>
<dbReference type="CDD" id="cd16894">
    <property type="entry name" value="MltD-like"/>
    <property type="match status" value="1"/>
</dbReference>
<organism evidence="2">
    <name type="scientific">hydrothermal vent metagenome</name>
    <dbReference type="NCBI Taxonomy" id="652676"/>
    <lineage>
        <taxon>unclassified sequences</taxon>
        <taxon>metagenomes</taxon>
        <taxon>ecological metagenomes</taxon>
    </lineage>
</organism>
<dbReference type="AlphaFoldDB" id="A0A3B0VJV8"/>
<dbReference type="InterPro" id="IPR036779">
    <property type="entry name" value="LysM_dom_sf"/>
</dbReference>
<dbReference type="InterPro" id="IPR023346">
    <property type="entry name" value="Lysozyme-like_dom_sf"/>
</dbReference>
<dbReference type="InterPro" id="IPR000189">
    <property type="entry name" value="Transglyc_AS"/>
</dbReference>
<accession>A0A3B0VJV8</accession>
<dbReference type="GO" id="GO:0008933">
    <property type="term" value="F:peptidoglycan lytic transglycosylase activity"/>
    <property type="evidence" value="ECO:0007669"/>
    <property type="project" value="InterPro"/>
</dbReference>
<dbReference type="InterPro" id="IPR018392">
    <property type="entry name" value="LysM"/>
</dbReference>
<dbReference type="InterPro" id="IPR008258">
    <property type="entry name" value="Transglycosylase_SLT_dom_1"/>
</dbReference>
<dbReference type="EMBL" id="UOEY01000063">
    <property type="protein sequence ID" value="VAW38627.1"/>
    <property type="molecule type" value="Genomic_DNA"/>
</dbReference>
<dbReference type="SUPFAM" id="SSF54106">
    <property type="entry name" value="LysM domain"/>
    <property type="match status" value="1"/>
</dbReference>
<dbReference type="GO" id="GO:0000270">
    <property type="term" value="P:peptidoglycan metabolic process"/>
    <property type="evidence" value="ECO:0007669"/>
    <property type="project" value="InterPro"/>
</dbReference>
<dbReference type="GO" id="GO:0016020">
    <property type="term" value="C:membrane"/>
    <property type="evidence" value="ECO:0007669"/>
    <property type="project" value="InterPro"/>
</dbReference>
<dbReference type="Pfam" id="PF01476">
    <property type="entry name" value="LysM"/>
    <property type="match status" value="1"/>
</dbReference>
<dbReference type="SMART" id="SM00257">
    <property type="entry name" value="LysM"/>
    <property type="match status" value="1"/>
</dbReference>
<dbReference type="PROSITE" id="PS51782">
    <property type="entry name" value="LYSM"/>
    <property type="match status" value="1"/>
</dbReference>
<sequence length="445" mass="51677">MTLLVVLATGGLAQGRERFPLYPDIKPNVRFWEKIYSRYTTRQGVLHDKHRLNIIYTVVDLVDWNSPGSVRINRELIKLARRHYKKILAELGAGRKPVTREEKRVAAMFPARSRLAFRRARDDIRLQIGQKDRFLQGVIRSGAYMHSIKKIFISYGLPAELAYLPHVESSYNPKAYSKAGAAGIWQFTRATGRQYMTINRIIDERHDPLLSTRAAARFLKSNYEQLGSWPLALTAYNYGQAGMERALRERKNYENIFNNHRTRLFRFASRNFYSEFLAAVYTARKLEKNPAIILDRPAATLTLRLRGYVSVSDIRAHFKISAIDFSRLNPALRKPALAGEKYIPKGFPVRLPANRRIRRLVANIPSRFYHSRQIRDHEYIVRRGDTVSAIARRYRITVAKLVRANNLSRKAAIRIDQKLKIPGRIPVKRREHITLLRTRSKFQPD</sequence>
<feature type="domain" description="LysM" evidence="1">
    <location>
        <begin position="377"/>
        <end position="421"/>
    </location>
</feature>
<dbReference type="Gene3D" id="1.10.530.10">
    <property type="match status" value="1"/>
</dbReference>
<dbReference type="PROSITE" id="PS00922">
    <property type="entry name" value="TRANSGLYCOSYLASE"/>
    <property type="match status" value="1"/>
</dbReference>
<gene>
    <name evidence="2" type="ORF">MNBD_DELTA04-77</name>
</gene>
<evidence type="ECO:0000259" key="1">
    <source>
        <dbReference type="PROSITE" id="PS51782"/>
    </source>
</evidence>
<dbReference type="Gene3D" id="3.10.350.10">
    <property type="entry name" value="LysM domain"/>
    <property type="match status" value="1"/>
</dbReference>
<dbReference type="PANTHER" id="PTHR37423">
    <property type="entry name" value="SOLUBLE LYTIC MUREIN TRANSGLYCOSYLASE-RELATED"/>
    <property type="match status" value="1"/>
</dbReference>
<dbReference type="SUPFAM" id="SSF53955">
    <property type="entry name" value="Lysozyme-like"/>
    <property type="match status" value="1"/>
</dbReference>
<dbReference type="Pfam" id="PF01464">
    <property type="entry name" value="SLT"/>
    <property type="match status" value="1"/>
</dbReference>